<dbReference type="PANTHER" id="PTHR43312">
    <property type="entry name" value="D-THREO-ALDOSE 1-DEHYDROGENASE"/>
    <property type="match status" value="1"/>
</dbReference>
<protein>
    <submittedName>
        <fullName evidence="2">Aldo/keto reductase</fullName>
    </submittedName>
</protein>
<dbReference type="SUPFAM" id="SSF51430">
    <property type="entry name" value="NAD(P)-linked oxidoreductase"/>
    <property type="match status" value="1"/>
</dbReference>
<accession>A0A5P9NF84</accession>
<dbReference type="PANTHER" id="PTHR43312:SF1">
    <property type="entry name" value="NADP-DEPENDENT OXIDOREDUCTASE DOMAIN-CONTAINING PROTEIN"/>
    <property type="match status" value="1"/>
</dbReference>
<dbReference type="InterPro" id="IPR036812">
    <property type="entry name" value="NAD(P)_OxRdtase_dom_sf"/>
</dbReference>
<organism evidence="2 3">
    <name type="scientific">Halioglobus maricola</name>
    <dbReference type="NCBI Taxonomy" id="2601894"/>
    <lineage>
        <taxon>Bacteria</taxon>
        <taxon>Pseudomonadati</taxon>
        <taxon>Pseudomonadota</taxon>
        <taxon>Gammaproteobacteria</taxon>
        <taxon>Cellvibrionales</taxon>
        <taxon>Halieaceae</taxon>
        <taxon>Halioglobus</taxon>
    </lineage>
</organism>
<dbReference type="Proteomes" id="UP000326287">
    <property type="component" value="Chromosome"/>
</dbReference>
<dbReference type="RefSeq" id="WP_152660338.1">
    <property type="nucleotide sequence ID" value="NZ_CP036422.1"/>
</dbReference>
<dbReference type="EMBL" id="CP036422">
    <property type="protein sequence ID" value="QFU74225.1"/>
    <property type="molecule type" value="Genomic_DNA"/>
</dbReference>
<reference evidence="2 3" key="1">
    <citation type="submission" date="2019-02" db="EMBL/GenBank/DDBJ databases">
        <authorList>
            <person name="Li S.-H."/>
        </authorList>
    </citation>
    <scope>NUCLEOTIDE SEQUENCE [LARGE SCALE GENOMIC DNA]</scope>
    <source>
        <strain evidence="2 3">IMCC14385</strain>
    </source>
</reference>
<dbReference type="AlphaFoldDB" id="A0A5P9NF84"/>
<evidence type="ECO:0000313" key="3">
    <source>
        <dbReference type="Proteomes" id="UP000326287"/>
    </source>
</evidence>
<sequence length="260" mass="27497">MSWLRELGSTGIQISALGLGTVKLGRDEGVKYPSGFTIPDDRQATELLAQARDLGINLIDTAPAYGNSEERLGQLLAGQQQDWVICSKVGEDFSDGQSHFDFTPEHTLISIERSLARLGVDAIDIVLIHSDGNDMRIIEELGTLEALAELKSRGLIRAFGMSTKTVAGGLAAVEKCDAVMVTYNLAQQEEAEVLTACAAMGKGGLIKKALASGHLADVRDPIKASMDLVFRHAGTSAAIVGTITPTHLAANVAAARSALE</sequence>
<gene>
    <name evidence="2" type="ORF">EY643_00385</name>
</gene>
<dbReference type="CDD" id="cd19095">
    <property type="entry name" value="AKR_PA4992-like"/>
    <property type="match status" value="1"/>
</dbReference>
<evidence type="ECO:0000313" key="2">
    <source>
        <dbReference type="EMBL" id="QFU74225.1"/>
    </source>
</evidence>
<dbReference type="Gene3D" id="3.20.20.100">
    <property type="entry name" value="NADP-dependent oxidoreductase domain"/>
    <property type="match status" value="1"/>
</dbReference>
<dbReference type="GO" id="GO:0016491">
    <property type="term" value="F:oxidoreductase activity"/>
    <property type="evidence" value="ECO:0007669"/>
    <property type="project" value="InterPro"/>
</dbReference>
<dbReference type="InterPro" id="IPR023210">
    <property type="entry name" value="NADP_OxRdtase_dom"/>
</dbReference>
<dbReference type="InterPro" id="IPR053135">
    <property type="entry name" value="AKR2_Oxidoreductase"/>
</dbReference>
<dbReference type="KEGG" id="halc:EY643_00385"/>
<dbReference type="Pfam" id="PF00248">
    <property type="entry name" value="Aldo_ket_red"/>
    <property type="match status" value="1"/>
</dbReference>
<feature type="domain" description="NADP-dependent oxidoreductase" evidence="1">
    <location>
        <begin position="17"/>
        <end position="217"/>
    </location>
</feature>
<proteinExistence type="predicted"/>
<dbReference type="PRINTS" id="PR00069">
    <property type="entry name" value="ALDKETRDTASE"/>
</dbReference>
<dbReference type="OrthoDB" id="9773828at2"/>
<evidence type="ECO:0000259" key="1">
    <source>
        <dbReference type="Pfam" id="PF00248"/>
    </source>
</evidence>
<name>A0A5P9NF84_9GAMM</name>
<dbReference type="InterPro" id="IPR020471">
    <property type="entry name" value="AKR"/>
</dbReference>
<keyword evidence="3" id="KW-1185">Reference proteome</keyword>